<gene>
    <name evidence="9" type="ORF">B0H64DRAFT_426989</name>
</gene>
<protein>
    <recommendedName>
        <fullName evidence="8">Rhodopsin domain-containing protein</fullName>
    </recommendedName>
</protein>
<feature type="compositionally biased region" description="Low complexity" evidence="6">
    <location>
        <begin position="335"/>
        <end position="355"/>
    </location>
</feature>
<evidence type="ECO:0000259" key="8">
    <source>
        <dbReference type="Pfam" id="PF20684"/>
    </source>
</evidence>
<feature type="transmembrane region" description="Helical" evidence="7">
    <location>
        <begin position="56"/>
        <end position="75"/>
    </location>
</feature>
<dbReference type="InterPro" id="IPR052337">
    <property type="entry name" value="SAT4-like"/>
</dbReference>
<dbReference type="RefSeq" id="XP_062655537.1">
    <property type="nucleotide sequence ID" value="XM_062805756.1"/>
</dbReference>
<evidence type="ECO:0000313" key="10">
    <source>
        <dbReference type="Proteomes" id="UP001278766"/>
    </source>
</evidence>
<evidence type="ECO:0000256" key="7">
    <source>
        <dbReference type="SAM" id="Phobius"/>
    </source>
</evidence>
<accession>A0AAE0LNT9</accession>
<feature type="transmembrane region" description="Helical" evidence="7">
    <location>
        <begin position="25"/>
        <end position="44"/>
    </location>
</feature>
<dbReference type="InterPro" id="IPR049326">
    <property type="entry name" value="Rhodopsin_dom_fungi"/>
</dbReference>
<comment type="similarity">
    <text evidence="5">Belongs to the SAT4 family.</text>
</comment>
<feature type="region of interest" description="Disordered" evidence="6">
    <location>
        <begin position="413"/>
        <end position="440"/>
    </location>
</feature>
<proteinExistence type="inferred from homology"/>
<sequence length="470" mass="50563">MDGVQDQESTPRLPASTNLGPQINLVIWFLTALSSAFLALRVYCKFLRHRGLWWDDYLLIGSWIALVAACAFISASVNLGFGRPFRQFDFNNLDVYLLYSNLAGSFSILAALWSKTSFAVTVLRISSGWTKAFVWFLIITVNACLGVAIAITWAQCTPIEKIWHPFLEGNCWSKEIQIRYNIFTAVYSGAMDIVLAVVPWKIIWTLTMNRKEKVGVMVAMSMGVFAGIISIAKTSQLPTISNATFTESTTMLVILGAAEPAITVVAASIPILRALLRDARPAPPGTVGFYHSFRELGSMEGGRGGGGDGVLPALGGEMYAGGAGRVGRSSTVVSSAGQYSHSRGRSASVSSSASRWSREARVHSRSCVRGHHRGKASQDGGGSVGGLSRLSGLSRWSLVVGVSERGGAVTKEEMSVPGDADGRGSSFSVDLPPTPPPGKIVATEEVVVEYEERVHRGQEMSEWPSARPPI</sequence>
<name>A0AAE0LNT9_9PEZI</name>
<feature type="transmembrane region" description="Helical" evidence="7">
    <location>
        <begin position="214"/>
        <end position="232"/>
    </location>
</feature>
<dbReference type="EMBL" id="JAUEPN010000008">
    <property type="protein sequence ID" value="KAK3292023.1"/>
    <property type="molecule type" value="Genomic_DNA"/>
</dbReference>
<feature type="transmembrane region" description="Helical" evidence="7">
    <location>
        <begin position="182"/>
        <end position="202"/>
    </location>
</feature>
<keyword evidence="10" id="KW-1185">Reference proteome</keyword>
<evidence type="ECO:0000256" key="1">
    <source>
        <dbReference type="ARBA" id="ARBA00004141"/>
    </source>
</evidence>
<dbReference type="PANTHER" id="PTHR33048">
    <property type="entry name" value="PTH11-LIKE INTEGRAL MEMBRANE PROTEIN (AFU_ORTHOLOGUE AFUA_5G11245)"/>
    <property type="match status" value="1"/>
</dbReference>
<evidence type="ECO:0000256" key="6">
    <source>
        <dbReference type="SAM" id="MobiDB-lite"/>
    </source>
</evidence>
<keyword evidence="2 7" id="KW-0812">Transmembrane</keyword>
<feature type="region of interest" description="Disordered" evidence="6">
    <location>
        <begin position="335"/>
        <end position="386"/>
    </location>
</feature>
<evidence type="ECO:0000256" key="5">
    <source>
        <dbReference type="ARBA" id="ARBA00038359"/>
    </source>
</evidence>
<feature type="domain" description="Rhodopsin" evidence="8">
    <location>
        <begin position="40"/>
        <end position="277"/>
    </location>
</feature>
<dbReference type="Proteomes" id="UP001278766">
    <property type="component" value="Unassembled WGS sequence"/>
</dbReference>
<comment type="caution">
    <text evidence="9">The sequence shown here is derived from an EMBL/GenBank/DDBJ whole genome shotgun (WGS) entry which is preliminary data.</text>
</comment>
<evidence type="ECO:0000256" key="2">
    <source>
        <dbReference type="ARBA" id="ARBA00022692"/>
    </source>
</evidence>
<evidence type="ECO:0000313" key="9">
    <source>
        <dbReference type="EMBL" id="KAK3292023.1"/>
    </source>
</evidence>
<evidence type="ECO:0000256" key="3">
    <source>
        <dbReference type="ARBA" id="ARBA00022989"/>
    </source>
</evidence>
<feature type="transmembrane region" description="Helical" evidence="7">
    <location>
        <begin position="95"/>
        <end position="113"/>
    </location>
</feature>
<feature type="transmembrane region" description="Helical" evidence="7">
    <location>
        <begin position="133"/>
        <end position="154"/>
    </location>
</feature>
<keyword evidence="4 7" id="KW-0472">Membrane</keyword>
<dbReference type="PANTHER" id="PTHR33048:SF42">
    <property type="entry name" value="INTEGRAL MEMBRANE PROTEIN"/>
    <property type="match status" value="1"/>
</dbReference>
<evidence type="ECO:0000256" key="4">
    <source>
        <dbReference type="ARBA" id="ARBA00023136"/>
    </source>
</evidence>
<organism evidence="9 10">
    <name type="scientific">Chaetomium fimeti</name>
    <dbReference type="NCBI Taxonomy" id="1854472"/>
    <lineage>
        <taxon>Eukaryota</taxon>
        <taxon>Fungi</taxon>
        <taxon>Dikarya</taxon>
        <taxon>Ascomycota</taxon>
        <taxon>Pezizomycotina</taxon>
        <taxon>Sordariomycetes</taxon>
        <taxon>Sordariomycetidae</taxon>
        <taxon>Sordariales</taxon>
        <taxon>Chaetomiaceae</taxon>
        <taxon>Chaetomium</taxon>
    </lineage>
</organism>
<dbReference type="GO" id="GO:0016020">
    <property type="term" value="C:membrane"/>
    <property type="evidence" value="ECO:0007669"/>
    <property type="project" value="UniProtKB-SubCell"/>
</dbReference>
<dbReference type="GeneID" id="87842704"/>
<reference evidence="9" key="2">
    <citation type="submission" date="2023-06" db="EMBL/GenBank/DDBJ databases">
        <authorList>
            <consortium name="Lawrence Berkeley National Laboratory"/>
            <person name="Haridas S."/>
            <person name="Hensen N."/>
            <person name="Bonometti L."/>
            <person name="Westerberg I."/>
            <person name="Brannstrom I.O."/>
            <person name="Guillou S."/>
            <person name="Cros-Aarteil S."/>
            <person name="Calhoun S."/>
            <person name="Kuo A."/>
            <person name="Mondo S."/>
            <person name="Pangilinan J."/>
            <person name="Riley R."/>
            <person name="Labutti K."/>
            <person name="Andreopoulos B."/>
            <person name="Lipzen A."/>
            <person name="Chen C."/>
            <person name="Yanf M."/>
            <person name="Daum C."/>
            <person name="Ng V."/>
            <person name="Clum A."/>
            <person name="Steindorff A."/>
            <person name="Ohm R."/>
            <person name="Martin F."/>
            <person name="Silar P."/>
            <person name="Natvig D."/>
            <person name="Lalanne C."/>
            <person name="Gautier V."/>
            <person name="Ament-Velasquez S.L."/>
            <person name="Kruys A."/>
            <person name="Hutchinson M.I."/>
            <person name="Powell A.J."/>
            <person name="Barry K."/>
            <person name="Miller A.N."/>
            <person name="Grigoriev I.V."/>
            <person name="Debuchy R."/>
            <person name="Gladieux P."/>
            <person name="Thoren M.H."/>
            <person name="Johannesson H."/>
        </authorList>
    </citation>
    <scope>NUCLEOTIDE SEQUENCE</scope>
    <source>
        <strain evidence="9">CBS 168.71</strain>
    </source>
</reference>
<feature type="compositionally biased region" description="Basic residues" evidence="6">
    <location>
        <begin position="363"/>
        <end position="375"/>
    </location>
</feature>
<keyword evidence="3 7" id="KW-1133">Transmembrane helix</keyword>
<comment type="subcellular location">
    <subcellularLocation>
        <location evidence="1">Membrane</location>
        <topology evidence="1">Multi-pass membrane protein</topology>
    </subcellularLocation>
</comment>
<feature type="transmembrane region" description="Helical" evidence="7">
    <location>
        <begin position="252"/>
        <end position="272"/>
    </location>
</feature>
<dbReference type="AlphaFoldDB" id="A0AAE0LNT9"/>
<reference evidence="9" key="1">
    <citation type="journal article" date="2023" name="Mol. Phylogenet. Evol.">
        <title>Genome-scale phylogeny and comparative genomics of the fungal order Sordariales.</title>
        <authorList>
            <person name="Hensen N."/>
            <person name="Bonometti L."/>
            <person name="Westerberg I."/>
            <person name="Brannstrom I.O."/>
            <person name="Guillou S."/>
            <person name="Cros-Aarteil S."/>
            <person name="Calhoun S."/>
            <person name="Haridas S."/>
            <person name="Kuo A."/>
            <person name="Mondo S."/>
            <person name="Pangilinan J."/>
            <person name="Riley R."/>
            <person name="LaButti K."/>
            <person name="Andreopoulos B."/>
            <person name="Lipzen A."/>
            <person name="Chen C."/>
            <person name="Yan M."/>
            <person name="Daum C."/>
            <person name="Ng V."/>
            <person name="Clum A."/>
            <person name="Steindorff A."/>
            <person name="Ohm R.A."/>
            <person name="Martin F."/>
            <person name="Silar P."/>
            <person name="Natvig D.O."/>
            <person name="Lalanne C."/>
            <person name="Gautier V."/>
            <person name="Ament-Velasquez S.L."/>
            <person name="Kruys A."/>
            <person name="Hutchinson M.I."/>
            <person name="Powell A.J."/>
            <person name="Barry K."/>
            <person name="Miller A.N."/>
            <person name="Grigoriev I.V."/>
            <person name="Debuchy R."/>
            <person name="Gladieux P."/>
            <person name="Hiltunen Thoren M."/>
            <person name="Johannesson H."/>
        </authorList>
    </citation>
    <scope>NUCLEOTIDE SEQUENCE</scope>
    <source>
        <strain evidence="9">CBS 168.71</strain>
    </source>
</reference>
<dbReference type="Pfam" id="PF20684">
    <property type="entry name" value="Fung_rhodopsin"/>
    <property type="match status" value="1"/>
</dbReference>